<dbReference type="PANTHER" id="PTHR30385:SF7">
    <property type="entry name" value="RNA POLYMERASE SIGMA FACTOR FLIA"/>
    <property type="match status" value="1"/>
</dbReference>
<reference evidence="9" key="1">
    <citation type="submission" date="2016-05" db="EMBL/GenBank/DDBJ databases">
        <authorList>
            <person name="Behera P."/>
            <person name="Vaishampayan P."/>
            <person name="Singh N."/>
            <person name="Raina V."/>
            <person name="Suar M."/>
            <person name="Pattnaik A."/>
            <person name="Rastogi G."/>
        </authorList>
    </citation>
    <scope>NUCLEOTIDE SEQUENCE [LARGE SCALE GENOMIC DNA]</scope>
    <source>
        <strain evidence="9">MP23</strain>
    </source>
</reference>
<keyword evidence="1" id="KW-0805">Transcription regulation</keyword>
<dbReference type="InterPro" id="IPR014284">
    <property type="entry name" value="RNA_pol_sigma-70_dom"/>
</dbReference>
<keyword evidence="9" id="KW-1185">Reference proteome</keyword>
<dbReference type="Pfam" id="PF04542">
    <property type="entry name" value="Sigma70_r2"/>
    <property type="match status" value="1"/>
</dbReference>
<dbReference type="AlphaFoldDB" id="A0A1B7L3N8"/>
<comment type="caution">
    <text evidence="8">The sequence shown here is derived from an EMBL/GenBank/DDBJ whole genome shotgun (WGS) entry which is preliminary data.</text>
</comment>
<dbReference type="NCBIfam" id="TIGR02479">
    <property type="entry name" value="FliA_WhiG"/>
    <property type="match status" value="1"/>
</dbReference>
<evidence type="ECO:0000259" key="6">
    <source>
        <dbReference type="Pfam" id="PF04542"/>
    </source>
</evidence>
<dbReference type="GO" id="GO:0016987">
    <property type="term" value="F:sigma factor activity"/>
    <property type="evidence" value="ECO:0007669"/>
    <property type="project" value="UniProtKB-KW"/>
</dbReference>
<evidence type="ECO:0000259" key="7">
    <source>
        <dbReference type="Pfam" id="PF04545"/>
    </source>
</evidence>
<keyword evidence="3" id="KW-0238">DNA-binding</keyword>
<proteinExistence type="predicted"/>
<organism evidence="8 9">
    <name type="scientific">Mangrovibacter phragmitis</name>
    <dbReference type="NCBI Taxonomy" id="1691903"/>
    <lineage>
        <taxon>Bacteria</taxon>
        <taxon>Pseudomonadati</taxon>
        <taxon>Pseudomonadota</taxon>
        <taxon>Gammaproteobacteria</taxon>
        <taxon>Enterobacterales</taxon>
        <taxon>Enterobacteriaceae</taxon>
        <taxon>Mangrovibacter</taxon>
    </lineage>
</organism>
<dbReference type="Gene3D" id="1.20.140.160">
    <property type="match status" value="1"/>
</dbReference>
<dbReference type="InterPro" id="IPR007627">
    <property type="entry name" value="RNA_pol_sigma70_r2"/>
</dbReference>
<dbReference type="Gene3D" id="1.10.1740.10">
    <property type="match status" value="1"/>
</dbReference>
<dbReference type="OrthoDB" id="9799825at2"/>
<dbReference type="InterPro" id="IPR000943">
    <property type="entry name" value="RNA_pol_sigma70"/>
</dbReference>
<dbReference type="RefSeq" id="WP_064597420.1">
    <property type="nucleotide sequence ID" value="NZ_JBDJAE010000027.1"/>
</dbReference>
<evidence type="ECO:0000256" key="3">
    <source>
        <dbReference type="ARBA" id="ARBA00023125"/>
    </source>
</evidence>
<keyword evidence="4" id="KW-0804">Transcription</keyword>
<dbReference type="PRINTS" id="PR00046">
    <property type="entry name" value="SIGMA70FCT"/>
</dbReference>
<dbReference type="PANTHER" id="PTHR30385">
    <property type="entry name" value="SIGMA FACTOR F FLAGELLAR"/>
    <property type="match status" value="1"/>
</dbReference>
<evidence type="ECO:0000256" key="1">
    <source>
        <dbReference type="ARBA" id="ARBA00023015"/>
    </source>
</evidence>
<feature type="domain" description="RNA polymerase sigma-70 region 3" evidence="5">
    <location>
        <begin position="101"/>
        <end position="140"/>
    </location>
</feature>
<dbReference type="SUPFAM" id="SSF88946">
    <property type="entry name" value="Sigma2 domain of RNA polymerase sigma factors"/>
    <property type="match status" value="1"/>
</dbReference>
<protein>
    <submittedName>
        <fullName evidence="8">RNA polymerase sigma factor FliA</fullName>
    </submittedName>
</protein>
<dbReference type="Pfam" id="PF04539">
    <property type="entry name" value="Sigma70_r3"/>
    <property type="match status" value="1"/>
</dbReference>
<dbReference type="SUPFAM" id="SSF88659">
    <property type="entry name" value="Sigma3 and sigma4 domains of RNA polymerase sigma factors"/>
    <property type="match status" value="2"/>
</dbReference>
<dbReference type="CDD" id="cd06171">
    <property type="entry name" value="Sigma70_r4"/>
    <property type="match status" value="1"/>
</dbReference>
<name>A0A1B7L3N8_9ENTR</name>
<dbReference type="InterPro" id="IPR013324">
    <property type="entry name" value="RNA_pol_sigma_r3/r4-like"/>
</dbReference>
<accession>A0A1B7L3N8</accession>
<sequence length="245" mass="28237">MNTTNGFTEAALTPAQEAQYLNDWLPLVHKIVKQISWQASGIIDKDDMEQIALMGLLASLRRYGVPDEQFPGYASQRIRGAILDELRQQDWRSRRLRQKNHQLSDAISRLVSKLGYEPRAEEICERLNISADDYMEYQQLECAKTLQSLDELLSSSTHHAVLGNTFSSRKLDDEIEIADLLRHALSSLEPREQLILTLYYQQEMSLKEIALTLNLTEARVCQINKKLAWKIQHFFEKQTCKNLSA</sequence>
<dbReference type="EMBL" id="LYRP01000012">
    <property type="protein sequence ID" value="OAT76940.1"/>
    <property type="molecule type" value="Genomic_DNA"/>
</dbReference>
<dbReference type="GO" id="GO:0003677">
    <property type="term" value="F:DNA binding"/>
    <property type="evidence" value="ECO:0007669"/>
    <property type="project" value="UniProtKB-KW"/>
</dbReference>
<evidence type="ECO:0000256" key="4">
    <source>
        <dbReference type="ARBA" id="ARBA00023163"/>
    </source>
</evidence>
<dbReference type="Pfam" id="PF04545">
    <property type="entry name" value="Sigma70_r4"/>
    <property type="match status" value="1"/>
</dbReference>
<gene>
    <name evidence="8" type="ORF">A9B99_06390</name>
</gene>
<feature type="domain" description="RNA polymerase sigma-70 region 4" evidence="7">
    <location>
        <begin position="184"/>
        <end position="226"/>
    </location>
</feature>
<evidence type="ECO:0000256" key="2">
    <source>
        <dbReference type="ARBA" id="ARBA00023082"/>
    </source>
</evidence>
<feature type="domain" description="RNA polymerase sigma-70 region 2" evidence="6">
    <location>
        <begin position="23"/>
        <end position="92"/>
    </location>
</feature>
<evidence type="ECO:0000313" key="9">
    <source>
        <dbReference type="Proteomes" id="UP000078225"/>
    </source>
</evidence>
<dbReference type="Proteomes" id="UP000078225">
    <property type="component" value="Unassembled WGS sequence"/>
</dbReference>
<dbReference type="GO" id="GO:0003899">
    <property type="term" value="F:DNA-directed RNA polymerase activity"/>
    <property type="evidence" value="ECO:0007669"/>
    <property type="project" value="InterPro"/>
</dbReference>
<evidence type="ECO:0000259" key="5">
    <source>
        <dbReference type="Pfam" id="PF04539"/>
    </source>
</evidence>
<dbReference type="InterPro" id="IPR012845">
    <property type="entry name" value="RNA_pol_sigma_FliA_WhiG"/>
</dbReference>
<keyword evidence="2" id="KW-0731">Sigma factor</keyword>
<evidence type="ECO:0000313" key="8">
    <source>
        <dbReference type="EMBL" id="OAT76940.1"/>
    </source>
</evidence>
<dbReference type="STRING" id="1691903.A9B99_06390"/>
<dbReference type="NCBIfam" id="TIGR02937">
    <property type="entry name" value="sigma70-ECF"/>
    <property type="match status" value="1"/>
</dbReference>
<dbReference type="InterPro" id="IPR007624">
    <property type="entry name" value="RNA_pol_sigma70_r3"/>
</dbReference>
<dbReference type="GO" id="GO:0006352">
    <property type="term" value="P:DNA-templated transcription initiation"/>
    <property type="evidence" value="ECO:0007669"/>
    <property type="project" value="InterPro"/>
</dbReference>
<dbReference type="InterPro" id="IPR007630">
    <property type="entry name" value="RNA_pol_sigma70_r4"/>
</dbReference>
<dbReference type="InterPro" id="IPR013325">
    <property type="entry name" value="RNA_pol_sigma_r2"/>
</dbReference>